<keyword evidence="1" id="KW-1133">Transmembrane helix</keyword>
<comment type="caution">
    <text evidence="3">The sequence shown here is derived from an EMBL/GenBank/DDBJ whole genome shotgun (WGS) entry which is preliminary data.</text>
</comment>
<evidence type="ECO:0000313" key="3">
    <source>
        <dbReference type="EMBL" id="GBE60782.1"/>
    </source>
</evidence>
<feature type="signal peptide" evidence="2">
    <location>
        <begin position="1"/>
        <end position="30"/>
    </location>
</feature>
<dbReference type="EMBL" id="BDSA01000002">
    <property type="protein sequence ID" value="GBE60782.1"/>
    <property type="molecule type" value="Genomic_DNA"/>
</dbReference>
<dbReference type="OrthoDB" id="441412at2759"/>
<dbReference type="RefSeq" id="XP_028867025.1">
    <property type="nucleotide sequence ID" value="XM_029011192.1"/>
</dbReference>
<feature type="transmembrane region" description="Helical" evidence="1">
    <location>
        <begin position="198"/>
        <end position="218"/>
    </location>
</feature>
<evidence type="ECO:0000256" key="2">
    <source>
        <dbReference type="SAM" id="SignalP"/>
    </source>
</evidence>
<name>A0A2H6KCR7_9APIC</name>
<feature type="chain" id="PRO_5014144166" evidence="2">
    <location>
        <begin position="31"/>
        <end position="304"/>
    </location>
</feature>
<accession>A0A2H6KCR7</accession>
<sequence length="304" mass="32839">MERPAPWRRRAAPLVILLLASSQIWQQAAGQQPIKRHSSNSGAPYNPIAFTYPSETGNKGAEINATEEAEPHVRKAGTSTSLLGTQDSGANHVVTPDNAVTPRSLRVAAPANAGTTPKGDLSSATLLSAPQQPFPVLKAESSSVYSGEVPDGADSTDPVNGNPAAVSANVAQFVTLTSFIFLSACVLQFIISKVNNRIPISIACFIFGMITYGFTVLLEPYGRSDPLSLSINGLRHIDSSILYYAVLPILLYEATQEINWYAFCSFFLGGVSLAIIGVGHIFICVTLRRWFFRCAYWARYSTMC</sequence>
<evidence type="ECO:0000256" key="1">
    <source>
        <dbReference type="SAM" id="Phobius"/>
    </source>
</evidence>
<proteinExistence type="predicted"/>
<keyword evidence="4" id="KW-1185">Reference proteome</keyword>
<gene>
    <name evidence="3" type="ORF">BOVATA_022750</name>
</gene>
<keyword evidence="2" id="KW-0732">Signal</keyword>
<organism evidence="3 4">
    <name type="scientific">Babesia ovata</name>
    <dbReference type="NCBI Taxonomy" id="189622"/>
    <lineage>
        <taxon>Eukaryota</taxon>
        <taxon>Sar</taxon>
        <taxon>Alveolata</taxon>
        <taxon>Apicomplexa</taxon>
        <taxon>Aconoidasida</taxon>
        <taxon>Piroplasmida</taxon>
        <taxon>Babesiidae</taxon>
        <taxon>Babesia</taxon>
    </lineage>
</organism>
<protein>
    <submittedName>
        <fullName evidence="3">Sodium hydrogen exchanger</fullName>
    </submittedName>
</protein>
<dbReference type="GeneID" id="39874552"/>
<keyword evidence="1" id="KW-0472">Membrane</keyword>
<reference evidence="3 4" key="1">
    <citation type="journal article" date="2017" name="BMC Genomics">
        <title>Whole-genome assembly of Babesia ovata and comparative genomics between closely related pathogens.</title>
        <authorList>
            <person name="Yamagishi J."/>
            <person name="Asada M."/>
            <person name="Hakimi H."/>
            <person name="Tanaka T.Q."/>
            <person name="Sugimoto C."/>
            <person name="Kawazu S."/>
        </authorList>
    </citation>
    <scope>NUCLEOTIDE SEQUENCE [LARGE SCALE GENOMIC DNA]</scope>
    <source>
        <strain evidence="3 4">Miyake</strain>
    </source>
</reference>
<evidence type="ECO:0000313" key="4">
    <source>
        <dbReference type="Proteomes" id="UP000236319"/>
    </source>
</evidence>
<dbReference type="VEuPathDB" id="PiroplasmaDB:BOVATA_022750"/>
<dbReference type="Proteomes" id="UP000236319">
    <property type="component" value="Unassembled WGS sequence"/>
</dbReference>
<feature type="transmembrane region" description="Helical" evidence="1">
    <location>
        <begin position="260"/>
        <end position="283"/>
    </location>
</feature>
<dbReference type="AlphaFoldDB" id="A0A2H6KCR7"/>
<keyword evidence="1" id="KW-0812">Transmembrane</keyword>
<feature type="transmembrane region" description="Helical" evidence="1">
    <location>
        <begin position="170"/>
        <end position="191"/>
    </location>
</feature>